<sequence length="128" mass="14343">MVPPVRSRCPLSVNSKDAICGWIIETLDHRVDAELAMLPADQRARFVWIATLLREAGPQKVREPYVKPLGGKLWEMRMKGKDGIARAIYLAAIGKRLVVVHVFVKKTQKTPRAALETAMRRAEEAGLL</sequence>
<dbReference type="Proteomes" id="UP000001929">
    <property type="component" value="Chromosome"/>
</dbReference>
<dbReference type="HOGENOM" id="CLU_122734_6_0_5"/>
<protein>
    <recommendedName>
        <fullName evidence="3">Phage-related protein</fullName>
    </recommendedName>
</protein>
<dbReference type="Pfam" id="PF05973">
    <property type="entry name" value="Gp49"/>
    <property type="match status" value="1"/>
</dbReference>
<evidence type="ECO:0000313" key="2">
    <source>
        <dbReference type="Proteomes" id="UP000001929"/>
    </source>
</evidence>
<organism evidence="1 2">
    <name type="scientific">Rhodospirillum rubrum (strain ATCC 11170 / ATH 1.1.1 / DSM 467 / LMG 4362 / NCIMB 8255 / S1)</name>
    <dbReference type="NCBI Taxonomy" id="269796"/>
    <lineage>
        <taxon>Bacteria</taxon>
        <taxon>Pseudomonadati</taxon>
        <taxon>Pseudomonadota</taxon>
        <taxon>Alphaproteobacteria</taxon>
        <taxon>Rhodospirillales</taxon>
        <taxon>Rhodospirillaceae</taxon>
        <taxon>Rhodospirillum</taxon>
    </lineage>
</organism>
<dbReference type="KEGG" id="rru:Rru_A3410"/>
<reference evidence="1 2" key="1">
    <citation type="journal article" date="2011" name="Stand. Genomic Sci.">
        <title>Complete genome sequence of Rhodospirillum rubrum type strain (S1).</title>
        <authorList>
            <person name="Munk A.C."/>
            <person name="Copeland A."/>
            <person name="Lucas S."/>
            <person name="Lapidus A."/>
            <person name="Del Rio T.G."/>
            <person name="Barry K."/>
            <person name="Detter J.C."/>
            <person name="Hammon N."/>
            <person name="Israni S."/>
            <person name="Pitluck S."/>
            <person name="Brettin T."/>
            <person name="Bruce D."/>
            <person name="Han C."/>
            <person name="Tapia R."/>
            <person name="Gilna P."/>
            <person name="Schmutz J."/>
            <person name="Larimer F."/>
            <person name="Land M."/>
            <person name="Kyrpides N.C."/>
            <person name="Mavromatis K."/>
            <person name="Richardson P."/>
            <person name="Rohde M."/>
            <person name="Goker M."/>
            <person name="Klenk H.P."/>
            <person name="Zhang Y."/>
            <person name="Roberts G.P."/>
            <person name="Reslewic S."/>
            <person name="Schwartz D.C."/>
        </authorList>
    </citation>
    <scope>NUCLEOTIDE SEQUENCE [LARGE SCALE GENOMIC DNA]</scope>
    <source>
        <strain evidence="2">ATCC 11170 / ATH 1.1.1 / DSM 467 / LMG 4362 / NCIMB 8255 / S1</strain>
    </source>
</reference>
<dbReference type="AlphaFoldDB" id="Q2RNU1"/>
<dbReference type="STRING" id="269796.Rru_A3410"/>
<evidence type="ECO:0000313" key="1">
    <source>
        <dbReference type="EMBL" id="ABC24204.1"/>
    </source>
</evidence>
<name>Q2RNU1_RHORT</name>
<dbReference type="EMBL" id="CP000230">
    <property type="protein sequence ID" value="ABC24204.1"/>
    <property type="molecule type" value="Genomic_DNA"/>
</dbReference>
<dbReference type="PATRIC" id="fig|269796.9.peg.3526"/>
<proteinExistence type="predicted"/>
<dbReference type="eggNOG" id="COG4679">
    <property type="taxonomic scope" value="Bacteria"/>
</dbReference>
<gene>
    <name evidence="1" type="ordered locus">Rru_A3410</name>
</gene>
<dbReference type="InterPro" id="IPR009241">
    <property type="entry name" value="HigB-like"/>
</dbReference>
<accession>Q2RNU1</accession>
<keyword evidence="2" id="KW-1185">Reference proteome</keyword>
<evidence type="ECO:0008006" key="3">
    <source>
        <dbReference type="Google" id="ProtNLM"/>
    </source>
</evidence>
<dbReference type="EnsemblBacteria" id="ABC24204">
    <property type="protein sequence ID" value="ABC24204"/>
    <property type="gene ID" value="Rru_A3410"/>
</dbReference>